<evidence type="ECO:0000256" key="1">
    <source>
        <dbReference type="SAM" id="MobiDB-lite"/>
    </source>
</evidence>
<organism evidence="2 3">
    <name type="scientific">Armillaria borealis</name>
    <dbReference type="NCBI Taxonomy" id="47425"/>
    <lineage>
        <taxon>Eukaryota</taxon>
        <taxon>Fungi</taxon>
        <taxon>Dikarya</taxon>
        <taxon>Basidiomycota</taxon>
        <taxon>Agaricomycotina</taxon>
        <taxon>Agaricomycetes</taxon>
        <taxon>Agaricomycetidae</taxon>
        <taxon>Agaricales</taxon>
        <taxon>Marasmiineae</taxon>
        <taxon>Physalacriaceae</taxon>
        <taxon>Armillaria</taxon>
    </lineage>
</organism>
<keyword evidence="3" id="KW-1185">Reference proteome</keyword>
<evidence type="ECO:0000313" key="2">
    <source>
        <dbReference type="EMBL" id="KAK0433397.1"/>
    </source>
</evidence>
<dbReference type="EMBL" id="JAUEPT010000081">
    <property type="protein sequence ID" value="KAK0433397.1"/>
    <property type="molecule type" value="Genomic_DNA"/>
</dbReference>
<name>A0AA39MGF8_9AGAR</name>
<evidence type="ECO:0000313" key="3">
    <source>
        <dbReference type="Proteomes" id="UP001175226"/>
    </source>
</evidence>
<feature type="region of interest" description="Disordered" evidence="1">
    <location>
        <begin position="66"/>
        <end position="88"/>
    </location>
</feature>
<dbReference type="Proteomes" id="UP001175226">
    <property type="component" value="Unassembled WGS sequence"/>
</dbReference>
<comment type="caution">
    <text evidence="2">The sequence shown here is derived from an EMBL/GenBank/DDBJ whole genome shotgun (WGS) entry which is preliminary data.</text>
</comment>
<reference evidence="2" key="1">
    <citation type="submission" date="2023-06" db="EMBL/GenBank/DDBJ databases">
        <authorList>
            <consortium name="Lawrence Berkeley National Laboratory"/>
            <person name="Ahrendt S."/>
            <person name="Sahu N."/>
            <person name="Indic B."/>
            <person name="Wong-Bajracharya J."/>
            <person name="Merenyi Z."/>
            <person name="Ke H.-M."/>
            <person name="Monk M."/>
            <person name="Kocsube S."/>
            <person name="Drula E."/>
            <person name="Lipzen A."/>
            <person name="Balint B."/>
            <person name="Henrissat B."/>
            <person name="Andreopoulos B."/>
            <person name="Martin F.M."/>
            <person name="Harder C.B."/>
            <person name="Rigling D."/>
            <person name="Ford K.L."/>
            <person name="Foster G.D."/>
            <person name="Pangilinan J."/>
            <person name="Papanicolaou A."/>
            <person name="Barry K."/>
            <person name="LaButti K."/>
            <person name="Viragh M."/>
            <person name="Koriabine M."/>
            <person name="Yan M."/>
            <person name="Riley R."/>
            <person name="Champramary S."/>
            <person name="Plett K.L."/>
            <person name="Tsai I.J."/>
            <person name="Slot J."/>
            <person name="Sipos G."/>
            <person name="Plett J."/>
            <person name="Nagy L.G."/>
            <person name="Grigoriev I.V."/>
        </authorList>
    </citation>
    <scope>NUCLEOTIDE SEQUENCE</scope>
    <source>
        <strain evidence="2">FPL87.14</strain>
    </source>
</reference>
<gene>
    <name evidence="2" type="ORF">EV421DRAFT_1910078</name>
</gene>
<sequence>MAHYFFKAAKANWRFFSTLKSPARETSLELDRQLEELTNAVASMTPEEIQKKMVDMFGVTKDDMKALAPRPDENDPGKFEHEPHPDEDVRTHVQVGDSQCLLTNYLKRRLEHIPGFPRPVKEMGDKAYRISPTLHRGLGMFAARQFKTGDLVADERPLMVFPVGPPTNFDLAMAKVPGENRIKLNLKSSDDILSSIFERMSEKSQETFMGLQNSHLQNGLLFGTARTNGYGLEDDLKDETENVKIFSTLSSDDKSKLLTILVSMRLKARSFSDGACEIEDRHLRGRLQGSLKGEPQARCPLFRCDQSGPDSNLAVHPTSTASSTCPRSLCSFTRLVILKRAKRFSPPIPRTFRPAADRAKGLAPYSIKCTCRACLDPAKSDPIRAAMLNYSPPTLLPLAAGARDAAVQILARIEEEGLQASDVYHETLYDMFNACAYARDEKNALIYGEKLWLANLAAGEPLYEMFRNAKLLKKSPPWMAGEFKEMPERLVSLFNAS</sequence>
<protein>
    <submittedName>
        <fullName evidence="2">Uncharacterized protein</fullName>
    </submittedName>
</protein>
<proteinExistence type="predicted"/>
<accession>A0AA39MGF8</accession>
<dbReference type="AlphaFoldDB" id="A0AA39MGF8"/>